<feature type="region of interest" description="Disordered" evidence="1">
    <location>
        <begin position="144"/>
        <end position="194"/>
    </location>
</feature>
<name>A0A5B0PCZ4_PUCGR</name>
<dbReference type="PANTHER" id="PTHR33339">
    <property type="entry name" value="LYSM DOMAIN-CONTAINING PROTEIN"/>
    <property type="match status" value="1"/>
</dbReference>
<dbReference type="EMBL" id="VSWC01000066">
    <property type="protein sequence ID" value="KAA1098198.1"/>
    <property type="molecule type" value="Genomic_DNA"/>
</dbReference>
<evidence type="ECO:0000313" key="3">
    <source>
        <dbReference type="EMBL" id="KAA1098198.1"/>
    </source>
</evidence>
<reference evidence="3 4" key="1">
    <citation type="submission" date="2019-05" db="EMBL/GenBank/DDBJ databases">
        <title>Emergence of the Ug99 lineage of the wheat stem rust pathogen through somatic hybridization.</title>
        <authorList>
            <person name="Li F."/>
            <person name="Upadhyaya N.M."/>
            <person name="Sperschneider J."/>
            <person name="Matny O."/>
            <person name="Nguyen-Phuc H."/>
            <person name="Mago R."/>
            <person name="Raley C."/>
            <person name="Miller M.E."/>
            <person name="Silverstein K.A.T."/>
            <person name="Henningsen E."/>
            <person name="Hirsch C.D."/>
            <person name="Visser B."/>
            <person name="Pretorius Z.A."/>
            <person name="Steffenson B.J."/>
            <person name="Schwessinger B."/>
            <person name="Dodds P.N."/>
            <person name="Figueroa M."/>
        </authorList>
    </citation>
    <scope>NUCLEOTIDE SEQUENCE [LARGE SCALE GENOMIC DNA]</scope>
    <source>
        <strain evidence="3">21-0</strain>
    </source>
</reference>
<gene>
    <name evidence="3" type="ORF">PGT21_030476</name>
</gene>
<dbReference type="OrthoDB" id="2501761at2759"/>
<feature type="region of interest" description="Disordered" evidence="1">
    <location>
        <begin position="345"/>
        <end position="416"/>
    </location>
</feature>
<feature type="region of interest" description="Disordered" evidence="1">
    <location>
        <begin position="475"/>
        <end position="499"/>
    </location>
</feature>
<feature type="domain" description="DUF7872" evidence="2">
    <location>
        <begin position="770"/>
        <end position="855"/>
    </location>
</feature>
<sequence>MSTTFNTPKYKRLRYYSVKHHDTIDSRFLHNTRFSRSLTNDIVLSVAALSSDFEMTREMFFGPSDRMYGGYEARIRHLEGIVHLLLARTDPLLSPLKYSAPLAGSFRYSIKRGLEPILSGETTALLSKTTATSLATDRQRRCPITSNIQPRQQTSEAARGPPIMRTCPSINQSSSLDSAKSFSPAQLPSRSSTSSKFLISPSLSEAKLPPLQSTVKLPSPRSRPFVTCDSSTYLARKFEQVLKPTRPSLPRIPLKYHPSRSLSLDRFAFSNRSLSSTQASKTPESPPCSQDRAVVTRSVSPHSARPPSPVCLPTRPPTPSMAIHSINATAVGPKIAATAQEPTVTPQLLDPPTQASSNSASRPLSPWPSPPWIDSQNDPASDSLVVLRQDPSSTTEANSRPDRSSVLPPPSLPLSTETAVNTSLFSAAAKDHTLSIIPTVHQPNTPAHSPVNAIIIVADDLLPTSIPANPAAISAIDNTSNRTPPLSSTSPPDQTATTPFQTTIPVSTLQPVPLECQARPTMPYCSFPTAKACHDSFDIATIGSITVMEDSTVSKDPHSWAPGLSQAALENYKDIDDYLKTLEADETEMKKKKKKKKKKKTPGTTSIPDNPVLFYTVKDSTESLHPCAQLPLTPDLWQSLDLDNYLKSFPDGERLSLELFAEKAGATNFECGIGKICDANQICFPVRGRDWYILVAAQNWNSFSNEMYRAMTFALSIVGGLASSIVNDYAPKEPDIIMIDQQFWGILGGTGLAANLLNTYHNVIATLPTDESSKTMDVQYLLSKAQEQVQAQLSNSMNRTISEGISTDKGLYGALKGGVFLNDQFVTAERSEDEIKAAISVVARARLLAAVWKATVSR</sequence>
<feature type="compositionally biased region" description="Pro residues" evidence="1">
    <location>
        <begin position="304"/>
        <end position="318"/>
    </location>
</feature>
<dbReference type="Pfam" id="PF25278">
    <property type="entry name" value="DUF7872"/>
    <property type="match status" value="1"/>
</dbReference>
<organism evidence="3 4">
    <name type="scientific">Puccinia graminis f. sp. tritici</name>
    <dbReference type="NCBI Taxonomy" id="56615"/>
    <lineage>
        <taxon>Eukaryota</taxon>
        <taxon>Fungi</taxon>
        <taxon>Dikarya</taxon>
        <taxon>Basidiomycota</taxon>
        <taxon>Pucciniomycotina</taxon>
        <taxon>Pucciniomycetes</taxon>
        <taxon>Pucciniales</taxon>
        <taxon>Pucciniaceae</taxon>
        <taxon>Puccinia</taxon>
    </lineage>
</organism>
<dbReference type="Proteomes" id="UP000324748">
    <property type="component" value="Unassembled WGS sequence"/>
</dbReference>
<keyword evidence="4" id="KW-1185">Reference proteome</keyword>
<dbReference type="PANTHER" id="PTHR33339:SF1">
    <property type="entry name" value="LYSM DOMAIN-CONTAINING PROTEIN"/>
    <property type="match status" value="1"/>
</dbReference>
<accession>A0A5B0PCZ4</accession>
<dbReference type="AlphaFoldDB" id="A0A5B0PCZ4"/>
<feature type="compositionally biased region" description="Polar residues" evidence="1">
    <location>
        <begin position="477"/>
        <end position="499"/>
    </location>
</feature>
<dbReference type="InterPro" id="IPR057194">
    <property type="entry name" value="DUF7872"/>
</dbReference>
<feature type="compositionally biased region" description="Polar residues" evidence="1">
    <location>
        <begin position="168"/>
        <end position="194"/>
    </location>
</feature>
<evidence type="ECO:0000256" key="1">
    <source>
        <dbReference type="SAM" id="MobiDB-lite"/>
    </source>
</evidence>
<protein>
    <recommendedName>
        <fullName evidence="2">DUF7872 domain-containing protein</fullName>
    </recommendedName>
</protein>
<evidence type="ECO:0000313" key="4">
    <source>
        <dbReference type="Proteomes" id="UP000324748"/>
    </source>
</evidence>
<proteinExistence type="predicted"/>
<feature type="compositionally biased region" description="Polar residues" evidence="1">
    <location>
        <begin position="144"/>
        <end position="156"/>
    </location>
</feature>
<feature type="compositionally biased region" description="Polar residues" evidence="1">
    <location>
        <begin position="273"/>
        <end position="283"/>
    </location>
</feature>
<comment type="caution">
    <text evidence="3">The sequence shown here is derived from an EMBL/GenBank/DDBJ whole genome shotgun (WGS) entry which is preliminary data.</text>
</comment>
<evidence type="ECO:0000259" key="2">
    <source>
        <dbReference type="Pfam" id="PF25278"/>
    </source>
</evidence>
<feature type="region of interest" description="Disordered" evidence="1">
    <location>
        <begin position="273"/>
        <end position="318"/>
    </location>
</feature>